<proteinExistence type="predicted"/>
<dbReference type="AlphaFoldDB" id="A0A9W9SVY1"/>
<reference evidence="2" key="1">
    <citation type="submission" date="2022-11" db="EMBL/GenBank/DDBJ databases">
        <authorList>
            <person name="Petersen C."/>
        </authorList>
    </citation>
    <scope>NUCLEOTIDE SEQUENCE</scope>
    <source>
        <strain evidence="2">IBT 16849</strain>
    </source>
</reference>
<dbReference type="Proteomes" id="UP001150879">
    <property type="component" value="Unassembled WGS sequence"/>
</dbReference>
<gene>
    <name evidence="2" type="ORF">N7472_006073</name>
</gene>
<keyword evidence="3" id="KW-1185">Reference proteome</keyword>
<feature type="region of interest" description="Disordered" evidence="1">
    <location>
        <begin position="24"/>
        <end position="54"/>
    </location>
</feature>
<dbReference type="EMBL" id="JAPQKP010000003">
    <property type="protein sequence ID" value="KAJ5200869.1"/>
    <property type="molecule type" value="Genomic_DNA"/>
</dbReference>
<evidence type="ECO:0000313" key="2">
    <source>
        <dbReference type="EMBL" id="KAJ5200869.1"/>
    </source>
</evidence>
<feature type="compositionally biased region" description="Polar residues" evidence="1">
    <location>
        <begin position="36"/>
        <end position="51"/>
    </location>
</feature>
<comment type="caution">
    <text evidence="2">The sequence shown here is derived from an EMBL/GenBank/DDBJ whole genome shotgun (WGS) entry which is preliminary data.</text>
</comment>
<name>A0A9W9SVY1_9EURO</name>
<evidence type="ECO:0000256" key="1">
    <source>
        <dbReference type="SAM" id="MobiDB-lite"/>
    </source>
</evidence>
<evidence type="ECO:0000313" key="3">
    <source>
        <dbReference type="Proteomes" id="UP001150879"/>
    </source>
</evidence>
<organism evidence="2 3">
    <name type="scientific">Penicillium cf. griseofulvum</name>
    <dbReference type="NCBI Taxonomy" id="2972120"/>
    <lineage>
        <taxon>Eukaryota</taxon>
        <taxon>Fungi</taxon>
        <taxon>Dikarya</taxon>
        <taxon>Ascomycota</taxon>
        <taxon>Pezizomycotina</taxon>
        <taxon>Eurotiomycetes</taxon>
        <taxon>Eurotiomycetidae</taxon>
        <taxon>Eurotiales</taxon>
        <taxon>Aspergillaceae</taxon>
        <taxon>Penicillium</taxon>
    </lineage>
</organism>
<accession>A0A9W9SVY1</accession>
<protein>
    <submittedName>
        <fullName evidence="2">Uncharacterized protein</fullName>
    </submittedName>
</protein>
<reference evidence="2" key="2">
    <citation type="journal article" date="2023" name="IMA Fungus">
        <title>Comparative genomic study of the Penicillium genus elucidates a diverse pangenome and 15 lateral gene transfer events.</title>
        <authorList>
            <person name="Petersen C."/>
            <person name="Sorensen T."/>
            <person name="Nielsen M.R."/>
            <person name="Sondergaard T.E."/>
            <person name="Sorensen J.L."/>
            <person name="Fitzpatrick D.A."/>
            <person name="Frisvad J.C."/>
            <person name="Nielsen K.L."/>
        </authorList>
    </citation>
    <scope>NUCLEOTIDE SEQUENCE</scope>
    <source>
        <strain evidence="2">IBT 16849</strain>
    </source>
</reference>
<sequence>MVPRRSPCTRPISDALRLTVTSLTSSPLSRLRRSTISDASVSDPDNTNSKAAISEPEVAILGGLPSSSAATGPGEGPAPKSLVLAAPTAVLAAPAPPILPPIGPIITATPPAGPA</sequence>